<name>A0A7Z9BQ43_9CYAN</name>
<accession>A0A7Z9BQ43</accession>
<evidence type="ECO:0000313" key="1">
    <source>
        <dbReference type="EMBL" id="VXD16016.1"/>
    </source>
</evidence>
<evidence type="ECO:0000313" key="2">
    <source>
        <dbReference type="Proteomes" id="UP000184550"/>
    </source>
</evidence>
<protein>
    <submittedName>
        <fullName evidence="1">Phosphoenolpyruvate carboxylase</fullName>
        <ecNumber evidence="1">4.1.1.31</ecNumber>
    </submittedName>
</protein>
<organism evidence="1 2">
    <name type="scientific">Planktothrix serta PCC 8927</name>
    <dbReference type="NCBI Taxonomy" id="671068"/>
    <lineage>
        <taxon>Bacteria</taxon>
        <taxon>Bacillati</taxon>
        <taxon>Cyanobacteriota</taxon>
        <taxon>Cyanophyceae</taxon>
        <taxon>Oscillatoriophycideae</taxon>
        <taxon>Oscillatoriales</taxon>
        <taxon>Microcoleaceae</taxon>
        <taxon>Planktothrix</taxon>
    </lineage>
</organism>
<dbReference type="RefSeq" id="WP_083619869.1">
    <property type="nucleotide sequence ID" value="NZ_LR734863.1"/>
</dbReference>
<gene>
    <name evidence="1" type="ORF">PL8927_510044</name>
</gene>
<dbReference type="GO" id="GO:0008964">
    <property type="term" value="F:phosphoenolpyruvate carboxylase activity"/>
    <property type="evidence" value="ECO:0007669"/>
    <property type="project" value="UniProtKB-EC"/>
</dbReference>
<keyword evidence="2" id="KW-1185">Reference proteome</keyword>
<dbReference type="Proteomes" id="UP000184550">
    <property type="component" value="Unassembled WGS sequence"/>
</dbReference>
<sequence>MHSKLVPLNIPGGWAITHNAFGDEDPFIRDGRIVNEQFYNENLLMIEPIEFNGTDWIINQNRYKLKLGWYPHANPDGCYRLQLLAGNSEQEELEFKAKERGKIRQMIERCFYLIGQGVEVKEIKWEIERSDKTFEKNPHLSSGIRKKIQAVNRYRNRFYQGQLYSLYPPIYYELTNIVYRSAKENKIAYNTPNQDNSHRG</sequence>
<dbReference type="AlphaFoldDB" id="A0A7Z9BQ43"/>
<reference evidence="1" key="1">
    <citation type="submission" date="2019-10" db="EMBL/GenBank/DDBJ databases">
        <authorList>
            <consortium name="Genoscope - CEA"/>
            <person name="William W."/>
        </authorList>
    </citation>
    <scope>NUCLEOTIDE SEQUENCE [LARGE SCALE GENOMIC DNA]</scope>
    <source>
        <strain evidence="1">BBR_PRJEB10992</strain>
    </source>
</reference>
<dbReference type="OrthoDB" id="3532550at2"/>
<dbReference type="EMBL" id="CZCU02000126">
    <property type="protein sequence ID" value="VXD16016.1"/>
    <property type="molecule type" value="Genomic_DNA"/>
</dbReference>
<dbReference type="EC" id="4.1.1.31" evidence="1"/>
<comment type="caution">
    <text evidence="1">The sequence shown here is derived from an EMBL/GenBank/DDBJ whole genome shotgun (WGS) entry which is preliminary data.</text>
</comment>
<proteinExistence type="predicted"/>
<keyword evidence="1" id="KW-0456">Lyase</keyword>